<evidence type="ECO:0000313" key="8">
    <source>
        <dbReference type="EMBL" id="KAE9223968.1"/>
    </source>
</evidence>
<evidence type="ECO:0000313" key="9">
    <source>
        <dbReference type="EMBL" id="KAE9245708.1"/>
    </source>
</evidence>
<evidence type="ECO:0000313" key="18">
    <source>
        <dbReference type="Proteomes" id="UP000460718"/>
    </source>
</evidence>
<evidence type="ECO:0000313" key="6">
    <source>
        <dbReference type="EMBL" id="KAE9132821.1"/>
    </source>
</evidence>
<dbReference type="Proteomes" id="UP000460718">
    <property type="component" value="Unassembled WGS sequence"/>
</dbReference>
<protein>
    <recommendedName>
        <fullName evidence="2">DUF7726 domain-containing protein</fullName>
    </recommendedName>
</protein>
<reference evidence="12 13" key="1">
    <citation type="submission" date="2018-08" db="EMBL/GenBank/DDBJ databases">
        <title>Genomic investigation of the strawberry pathogen Phytophthora fragariae indicates pathogenicity is determined by transcriptional variation in three key races.</title>
        <authorList>
            <person name="Adams T.M."/>
            <person name="Armitage A.D."/>
            <person name="Sobczyk M.K."/>
            <person name="Bates H.J."/>
            <person name="Dunwell J.M."/>
            <person name="Nellist C.F."/>
            <person name="Harrison R.J."/>
        </authorList>
    </citation>
    <scope>NUCLEOTIDE SEQUENCE [LARGE SCALE GENOMIC DNA]</scope>
    <source>
        <strain evidence="11 14">A4</strain>
        <strain evidence="9 15">BC-1</strain>
        <strain evidence="10 19">BC-23</strain>
        <strain evidence="8 13">NOV-27</strain>
        <strain evidence="7 16">NOV-5</strain>
        <strain evidence="5 17">NOV-71</strain>
        <strain evidence="3 12">NOV-9</strain>
        <strain evidence="6 20">ONT-3</strain>
        <strain evidence="4 18">SCRP245</strain>
    </source>
</reference>
<dbReference type="Proteomes" id="UP000476176">
    <property type="component" value="Unassembled WGS sequence"/>
</dbReference>
<accession>A0A6A3SML8</accession>
<evidence type="ECO:0000313" key="16">
    <source>
        <dbReference type="Proteomes" id="UP000440732"/>
    </source>
</evidence>
<evidence type="ECO:0000313" key="20">
    <source>
        <dbReference type="Proteomes" id="UP000488956"/>
    </source>
</evidence>
<evidence type="ECO:0000313" key="3">
    <source>
        <dbReference type="EMBL" id="KAE8943680.1"/>
    </source>
</evidence>
<dbReference type="PANTHER" id="PTHR42339">
    <property type="entry name" value="HISTONE H1"/>
    <property type="match status" value="1"/>
</dbReference>
<dbReference type="Pfam" id="PF24852">
    <property type="entry name" value="DUF7726"/>
    <property type="match status" value="2"/>
</dbReference>
<evidence type="ECO:0000313" key="11">
    <source>
        <dbReference type="EMBL" id="KAE9320294.1"/>
    </source>
</evidence>
<dbReference type="EMBL" id="QXGF01000239">
    <property type="protein sequence ID" value="KAE8943680.1"/>
    <property type="molecule type" value="Genomic_DNA"/>
</dbReference>
<feature type="domain" description="DUF7726" evidence="2">
    <location>
        <begin position="239"/>
        <end position="311"/>
    </location>
</feature>
<evidence type="ECO:0000313" key="15">
    <source>
        <dbReference type="Proteomes" id="UP000440367"/>
    </source>
</evidence>
<comment type="caution">
    <text evidence="5">The sequence shown here is derived from an EMBL/GenBank/DDBJ whole genome shotgun (WGS) entry which is preliminary data.</text>
</comment>
<dbReference type="Proteomes" id="UP000441208">
    <property type="component" value="Unassembled WGS sequence"/>
</dbReference>
<dbReference type="EMBL" id="QXGD01000258">
    <property type="protein sequence ID" value="KAE9245708.1"/>
    <property type="molecule type" value="Genomic_DNA"/>
</dbReference>
<name>A0A6A3SML8_9STRA</name>
<dbReference type="Proteomes" id="UP000433483">
    <property type="component" value="Unassembled WGS sequence"/>
</dbReference>
<feature type="compositionally biased region" description="Basic and acidic residues" evidence="1">
    <location>
        <begin position="204"/>
        <end position="218"/>
    </location>
</feature>
<proteinExistence type="predicted"/>
<dbReference type="InterPro" id="IPR056143">
    <property type="entry name" value="DUF7726"/>
</dbReference>
<evidence type="ECO:0000259" key="2">
    <source>
        <dbReference type="Pfam" id="PF24852"/>
    </source>
</evidence>
<evidence type="ECO:0000313" key="19">
    <source>
        <dbReference type="Proteomes" id="UP000476176"/>
    </source>
</evidence>
<evidence type="ECO:0000313" key="14">
    <source>
        <dbReference type="Proteomes" id="UP000437068"/>
    </source>
</evidence>
<dbReference type="OrthoDB" id="2592504at2759"/>
<dbReference type="EMBL" id="QXGB01000221">
    <property type="protein sequence ID" value="KAE9223968.1"/>
    <property type="molecule type" value="Genomic_DNA"/>
</dbReference>
<dbReference type="EMBL" id="QXFX01000090">
    <property type="protein sequence ID" value="KAE9132821.1"/>
    <property type="molecule type" value="Genomic_DNA"/>
</dbReference>
<evidence type="ECO:0000313" key="5">
    <source>
        <dbReference type="EMBL" id="KAE9119788.1"/>
    </source>
</evidence>
<keyword evidence="13" id="KW-1185">Reference proteome</keyword>
<dbReference type="Proteomes" id="UP000440367">
    <property type="component" value="Unassembled WGS sequence"/>
</dbReference>
<dbReference type="EMBL" id="QXGA01000206">
    <property type="protein sequence ID" value="KAE9150088.1"/>
    <property type="molecule type" value="Genomic_DNA"/>
</dbReference>
<dbReference type="EMBL" id="QXGE01000204">
    <property type="protein sequence ID" value="KAE9320294.1"/>
    <property type="molecule type" value="Genomic_DNA"/>
</dbReference>
<evidence type="ECO:0000256" key="1">
    <source>
        <dbReference type="SAM" id="MobiDB-lite"/>
    </source>
</evidence>
<dbReference type="Proteomes" id="UP000440732">
    <property type="component" value="Unassembled WGS sequence"/>
</dbReference>
<sequence length="345" mass="39298">MDMSKLLNSSPVDAPTDVIEASTIAPPRNQPLGGSVSARPTPNGFLAPSYAPPTFSISASKPFSFNAASIANALANRPPEPLHVPQGYIENEFDAVNPEWRRWNCRDIRLKIRNFLGSMRMTQLAFLKVIDVDARLYRMFMALKGSNQGDGNPTYKGAAIFFYRREQKEESEKVKPTETKRTTAEEAQEKLKLKVKTKEKKRKTAEEREEKAKKTRDGKELLRRIEEVELPDVDEEGCVPVYDECDEIRRKIDEFLREGLVTKAAFLRAMGNVNSNSMRRFMSLRRGAGAANEVYRKAYAFFEKKRIVDGEEKTVKRLANEDLQGPEGFPRHGVNMYFIEKVLDH</sequence>
<dbReference type="Proteomes" id="UP000437068">
    <property type="component" value="Unassembled WGS sequence"/>
</dbReference>
<dbReference type="EMBL" id="QXGC01000085">
    <property type="protein sequence ID" value="KAE9250649.1"/>
    <property type="molecule type" value="Genomic_DNA"/>
</dbReference>
<dbReference type="EMBL" id="QXFW01000085">
    <property type="protein sequence ID" value="KAE9025996.1"/>
    <property type="molecule type" value="Genomic_DNA"/>
</dbReference>
<evidence type="ECO:0000313" key="7">
    <source>
        <dbReference type="EMBL" id="KAE9150088.1"/>
    </source>
</evidence>
<feature type="domain" description="DUF7726" evidence="2">
    <location>
        <begin position="100"/>
        <end position="169"/>
    </location>
</feature>
<gene>
    <name evidence="11" type="ORF">PF001_g5476</name>
    <name evidence="9" type="ORF">PF002_g7116</name>
    <name evidence="10" type="ORF">PF004_g2847</name>
    <name evidence="8" type="ORF">PF005_g6092</name>
    <name evidence="7" type="ORF">PF006_g5491</name>
    <name evidence="5" type="ORF">PF007_g8410</name>
    <name evidence="3" type="ORF">PF009_g6603</name>
    <name evidence="6" type="ORF">PF010_g3057</name>
    <name evidence="4" type="ORF">PF011_g2766</name>
</gene>
<feature type="region of interest" description="Disordered" evidence="1">
    <location>
        <begin position="195"/>
        <end position="218"/>
    </location>
</feature>
<dbReference type="Proteomes" id="UP000429523">
    <property type="component" value="Unassembled WGS sequence"/>
</dbReference>
<dbReference type="AlphaFoldDB" id="A0A6A3SML8"/>
<evidence type="ECO:0000313" key="12">
    <source>
        <dbReference type="Proteomes" id="UP000429523"/>
    </source>
</evidence>
<dbReference type="EMBL" id="QXFZ01000352">
    <property type="protein sequence ID" value="KAE9119788.1"/>
    <property type="molecule type" value="Genomic_DNA"/>
</dbReference>
<evidence type="ECO:0000313" key="10">
    <source>
        <dbReference type="EMBL" id="KAE9250649.1"/>
    </source>
</evidence>
<dbReference type="Proteomes" id="UP000488956">
    <property type="component" value="Unassembled WGS sequence"/>
</dbReference>
<evidence type="ECO:0000313" key="17">
    <source>
        <dbReference type="Proteomes" id="UP000441208"/>
    </source>
</evidence>
<evidence type="ECO:0000313" key="4">
    <source>
        <dbReference type="EMBL" id="KAE9025996.1"/>
    </source>
</evidence>
<organism evidence="5 17">
    <name type="scientific">Phytophthora fragariae</name>
    <dbReference type="NCBI Taxonomy" id="53985"/>
    <lineage>
        <taxon>Eukaryota</taxon>
        <taxon>Sar</taxon>
        <taxon>Stramenopiles</taxon>
        <taxon>Oomycota</taxon>
        <taxon>Peronosporomycetes</taxon>
        <taxon>Peronosporales</taxon>
        <taxon>Peronosporaceae</taxon>
        <taxon>Phytophthora</taxon>
    </lineage>
</organism>
<evidence type="ECO:0000313" key="13">
    <source>
        <dbReference type="Proteomes" id="UP000433483"/>
    </source>
</evidence>
<dbReference type="PANTHER" id="PTHR42339:SF1">
    <property type="entry name" value="HISTONE H1"/>
    <property type="match status" value="1"/>
</dbReference>